<comment type="subcellular location">
    <subcellularLocation>
        <location evidence="1">Membrane</location>
        <topology evidence="1">Multi-pass membrane protein</topology>
    </subcellularLocation>
</comment>
<dbReference type="STRING" id="760011.Spico_1340"/>
<dbReference type="eggNOG" id="COG3714">
    <property type="taxonomic scope" value="Bacteria"/>
</dbReference>
<dbReference type="InterPro" id="IPR012506">
    <property type="entry name" value="TMEM86B-like"/>
</dbReference>
<organism evidence="7 8">
    <name type="scientific">Parasphaerochaeta coccoides (strain ATCC BAA-1237 / DSM 17374 / SPN1)</name>
    <name type="common">Sphaerochaeta coccoides</name>
    <dbReference type="NCBI Taxonomy" id="760011"/>
    <lineage>
        <taxon>Bacteria</taxon>
        <taxon>Pseudomonadati</taxon>
        <taxon>Spirochaetota</taxon>
        <taxon>Spirochaetia</taxon>
        <taxon>Spirochaetales</taxon>
        <taxon>Sphaerochaetaceae</taxon>
        <taxon>Parasphaerochaeta</taxon>
    </lineage>
</organism>
<sequence length="224" mass="24190">MSVYIILVFTSYIIASIVNVWGRHKRDDLNNYLSKPLLMPLLAIGYALVAGSHMSWIIIAALVLCAIGDVFLMLPEKKADKPVLFPLGMLAFMSGHLCYFSWYVMYTRSAGFTGAWATGIFAFLAGIAVIVIILKKLNAGKFLPLFVLYTVIIMLNVAGAIGTWGTGSISGTVLCTVGAFLFVFSDAMIAFDVLGKPMGGPDVVMITYTIAQLMLVVGIITLSV</sequence>
<dbReference type="KEGG" id="scc:Spico_1340"/>
<protein>
    <submittedName>
        <fullName evidence="7">YhhN family protein</fullName>
    </submittedName>
</protein>
<proteinExistence type="inferred from homology"/>
<keyword evidence="8" id="KW-1185">Reference proteome</keyword>
<evidence type="ECO:0000256" key="5">
    <source>
        <dbReference type="ARBA" id="ARBA00023136"/>
    </source>
</evidence>
<feature type="transmembrane region" description="Helical" evidence="6">
    <location>
        <begin position="114"/>
        <end position="134"/>
    </location>
</feature>
<evidence type="ECO:0000256" key="3">
    <source>
        <dbReference type="ARBA" id="ARBA00022692"/>
    </source>
</evidence>
<feature type="transmembrane region" description="Helical" evidence="6">
    <location>
        <begin position="203"/>
        <end position="222"/>
    </location>
</feature>
<dbReference type="Proteomes" id="UP000007939">
    <property type="component" value="Chromosome"/>
</dbReference>
<feature type="transmembrane region" description="Helical" evidence="6">
    <location>
        <begin position="83"/>
        <end position="102"/>
    </location>
</feature>
<evidence type="ECO:0000256" key="4">
    <source>
        <dbReference type="ARBA" id="ARBA00022989"/>
    </source>
</evidence>
<keyword evidence="5 6" id="KW-0472">Membrane</keyword>
<dbReference type="GO" id="GO:0016020">
    <property type="term" value="C:membrane"/>
    <property type="evidence" value="ECO:0007669"/>
    <property type="project" value="UniProtKB-SubCell"/>
</dbReference>
<keyword evidence="3 6" id="KW-0812">Transmembrane</keyword>
<evidence type="ECO:0000313" key="7">
    <source>
        <dbReference type="EMBL" id="AEC02546.1"/>
    </source>
</evidence>
<dbReference type="RefSeq" id="WP_013739941.1">
    <property type="nucleotide sequence ID" value="NC_015436.1"/>
</dbReference>
<reference evidence="8" key="1">
    <citation type="submission" date="2011-04" db="EMBL/GenBank/DDBJ databases">
        <title>The complete genome of Spirochaeta coccoides DSM 17374.</title>
        <authorList>
            <person name="Lucas S."/>
            <person name="Copeland A."/>
            <person name="Lapidus A."/>
            <person name="Bruce D."/>
            <person name="Goodwin L."/>
            <person name="Pitluck S."/>
            <person name="Peters L."/>
            <person name="Kyrpides N."/>
            <person name="Mavromatis K."/>
            <person name="Pagani I."/>
            <person name="Ivanova N."/>
            <person name="Ovchinnikova G."/>
            <person name="Lu M."/>
            <person name="Detter J.C."/>
            <person name="Tapia R."/>
            <person name="Han C."/>
            <person name="Land M."/>
            <person name="Hauser L."/>
            <person name="Markowitz V."/>
            <person name="Cheng J.-F."/>
            <person name="Hugenholtz P."/>
            <person name="Woyke T."/>
            <person name="Wu D."/>
            <person name="Spring S."/>
            <person name="Schroeder M."/>
            <person name="Brambilla E."/>
            <person name="Klenk H.-P."/>
            <person name="Eisen J.A."/>
        </authorList>
    </citation>
    <scope>NUCLEOTIDE SEQUENCE [LARGE SCALE GENOMIC DNA]</scope>
    <source>
        <strain evidence="8">ATCC BAA-1237 / DSM 17374 / SPN1</strain>
    </source>
</reference>
<feature type="transmembrane region" description="Helical" evidence="6">
    <location>
        <begin position="171"/>
        <end position="191"/>
    </location>
</feature>
<evidence type="ECO:0000256" key="6">
    <source>
        <dbReference type="SAM" id="Phobius"/>
    </source>
</evidence>
<evidence type="ECO:0000256" key="2">
    <source>
        <dbReference type="ARBA" id="ARBA00007375"/>
    </source>
</evidence>
<dbReference type="PANTHER" id="PTHR31885">
    <property type="entry name" value="GH04784P"/>
    <property type="match status" value="1"/>
</dbReference>
<dbReference type="OrthoDB" id="345840at2"/>
<dbReference type="GO" id="GO:0016787">
    <property type="term" value="F:hydrolase activity"/>
    <property type="evidence" value="ECO:0007669"/>
    <property type="project" value="TreeGrafter"/>
</dbReference>
<dbReference type="Pfam" id="PF07947">
    <property type="entry name" value="YhhN"/>
    <property type="match status" value="1"/>
</dbReference>
<reference evidence="7 8" key="2">
    <citation type="journal article" date="2012" name="Stand. Genomic Sci.">
        <title>Complete genome sequence of the termite hindgut bacterium Spirochaeta coccoides type strain (SPN1(T)), reclassification in the genus Sphaerochaeta as Sphaerochaeta coccoides comb. nov. and emendations of the family Spirochaetaceae and the genus Sphaerochaeta.</title>
        <authorList>
            <person name="Abt B."/>
            <person name="Han C."/>
            <person name="Scheuner C."/>
            <person name="Lu M."/>
            <person name="Lapidus A."/>
            <person name="Nolan M."/>
            <person name="Lucas S."/>
            <person name="Hammon N."/>
            <person name="Deshpande S."/>
            <person name="Cheng J.F."/>
            <person name="Tapia R."/>
            <person name="Goodwin L.A."/>
            <person name="Pitluck S."/>
            <person name="Liolios K."/>
            <person name="Pagani I."/>
            <person name="Ivanova N."/>
            <person name="Mavromatis K."/>
            <person name="Mikhailova N."/>
            <person name="Huntemann M."/>
            <person name="Pati A."/>
            <person name="Chen A."/>
            <person name="Palaniappan K."/>
            <person name="Land M."/>
            <person name="Hauser L."/>
            <person name="Brambilla E.M."/>
            <person name="Rohde M."/>
            <person name="Spring S."/>
            <person name="Gronow S."/>
            <person name="Goker M."/>
            <person name="Woyke T."/>
            <person name="Bristow J."/>
            <person name="Eisen J.A."/>
            <person name="Markowitz V."/>
            <person name="Hugenholtz P."/>
            <person name="Kyrpides N.C."/>
            <person name="Klenk H.P."/>
            <person name="Detter J.C."/>
        </authorList>
    </citation>
    <scope>NUCLEOTIDE SEQUENCE [LARGE SCALE GENOMIC DNA]</scope>
    <source>
        <strain evidence="8">ATCC BAA-1237 / DSM 17374 / SPN1</strain>
    </source>
</reference>
<keyword evidence="4 6" id="KW-1133">Transmembrane helix</keyword>
<name>F4GHF7_PARC1</name>
<accession>F4GHF7</accession>
<feature type="transmembrane region" description="Helical" evidence="6">
    <location>
        <begin position="146"/>
        <end position="165"/>
    </location>
</feature>
<evidence type="ECO:0000256" key="1">
    <source>
        <dbReference type="ARBA" id="ARBA00004141"/>
    </source>
</evidence>
<gene>
    <name evidence="7" type="ordered locus">Spico_1340</name>
</gene>
<evidence type="ECO:0000313" key="8">
    <source>
        <dbReference type="Proteomes" id="UP000007939"/>
    </source>
</evidence>
<dbReference type="EMBL" id="CP002659">
    <property type="protein sequence ID" value="AEC02546.1"/>
    <property type="molecule type" value="Genomic_DNA"/>
</dbReference>
<dbReference type="PANTHER" id="PTHR31885:SF6">
    <property type="entry name" value="GH04784P"/>
    <property type="match status" value="1"/>
</dbReference>
<dbReference type="AlphaFoldDB" id="F4GHF7"/>
<feature type="transmembrane region" description="Helical" evidence="6">
    <location>
        <begin position="6"/>
        <end position="22"/>
    </location>
</feature>
<comment type="similarity">
    <text evidence="2">Belongs to the TMEM86 family.</text>
</comment>
<dbReference type="HOGENOM" id="CLU_1234356_0_0_12"/>